<evidence type="ECO:0000256" key="1">
    <source>
        <dbReference type="SAM" id="MobiDB-lite"/>
    </source>
</evidence>
<dbReference type="InterPro" id="IPR007199">
    <property type="entry name" value="Rep_factor-A_N"/>
</dbReference>
<accession>A0A1Y3BSX4</accession>
<dbReference type="Pfam" id="PF04057">
    <property type="entry name" value="Rep-A_N"/>
    <property type="match status" value="1"/>
</dbReference>
<evidence type="ECO:0000313" key="3">
    <source>
        <dbReference type="EMBL" id="OTF84060.1"/>
    </source>
</evidence>
<gene>
    <name evidence="3" type="ORF">BLA29_001331</name>
</gene>
<dbReference type="Gene3D" id="2.40.50.140">
    <property type="entry name" value="Nucleic acid-binding proteins"/>
    <property type="match status" value="1"/>
</dbReference>
<feature type="compositionally biased region" description="Polar residues" evidence="1">
    <location>
        <begin position="139"/>
        <end position="159"/>
    </location>
</feature>
<dbReference type="Proteomes" id="UP000194236">
    <property type="component" value="Unassembled WGS sequence"/>
</dbReference>
<dbReference type="GO" id="GO:0006260">
    <property type="term" value="P:DNA replication"/>
    <property type="evidence" value="ECO:0007669"/>
    <property type="project" value="InterPro"/>
</dbReference>
<feature type="region of interest" description="Disordered" evidence="1">
    <location>
        <begin position="113"/>
        <end position="171"/>
    </location>
</feature>
<feature type="compositionally biased region" description="Basic and acidic residues" evidence="1">
    <location>
        <begin position="160"/>
        <end position="171"/>
    </location>
</feature>
<dbReference type="EMBL" id="MUJZ01000966">
    <property type="protein sequence ID" value="OTF84060.1"/>
    <property type="molecule type" value="Genomic_DNA"/>
</dbReference>
<protein>
    <recommendedName>
        <fullName evidence="2">Replication factor-A protein 1 N-terminal domain-containing protein</fullName>
    </recommendedName>
</protein>
<organism evidence="3 4">
    <name type="scientific">Euroglyphus maynei</name>
    <name type="common">Mayne's house dust mite</name>
    <dbReference type="NCBI Taxonomy" id="6958"/>
    <lineage>
        <taxon>Eukaryota</taxon>
        <taxon>Metazoa</taxon>
        <taxon>Ecdysozoa</taxon>
        <taxon>Arthropoda</taxon>
        <taxon>Chelicerata</taxon>
        <taxon>Arachnida</taxon>
        <taxon>Acari</taxon>
        <taxon>Acariformes</taxon>
        <taxon>Sarcoptiformes</taxon>
        <taxon>Astigmata</taxon>
        <taxon>Psoroptidia</taxon>
        <taxon>Analgoidea</taxon>
        <taxon>Pyroglyphidae</taxon>
        <taxon>Pyroglyphinae</taxon>
        <taxon>Euroglyphus</taxon>
    </lineage>
</organism>
<keyword evidence="4" id="KW-1185">Reference proteome</keyword>
<evidence type="ECO:0000313" key="4">
    <source>
        <dbReference type="Proteomes" id="UP000194236"/>
    </source>
</evidence>
<sequence length="171" mass="19106">MANQLKLSDGSLDLILEQRNQNLRPIVQILGAKMLPNNRLRAVVFDGRTICQHCIMISEEIETLFNEGQLDKFTIVCLEQYSVSSIPKKDNIPVILVQQLKVLKKGEEVGKKLDPDESIGLNGNSTRIESATASSSTSNRNEMNQSIISSKPNPTQMKPRTTDDDIDIRPE</sequence>
<feature type="non-terminal residue" evidence="3">
    <location>
        <position position="171"/>
    </location>
</feature>
<reference evidence="3 4" key="1">
    <citation type="submission" date="2017-03" db="EMBL/GenBank/DDBJ databases">
        <title>Genome Survey of Euroglyphus maynei.</title>
        <authorList>
            <person name="Arlian L.G."/>
            <person name="Morgan M.S."/>
            <person name="Rider S.D."/>
        </authorList>
    </citation>
    <scope>NUCLEOTIDE SEQUENCE [LARGE SCALE GENOMIC DNA]</scope>
    <source>
        <strain evidence="3">Arlian Lab</strain>
        <tissue evidence="3">Whole body</tissue>
    </source>
</reference>
<feature type="domain" description="Replication factor-A protein 1 N-terminal" evidence="2">
    <location>
        <begin position="7"/>
        <end position="104"/>
    </location>
</feature>
<name>A0A1Y3BSX4_EURMA</name>
<dbReference type="GO" id="GO:0003677">
    <property type="term" value="F:DNA binding"/>
    <property type="evidence" value="ECO:0007669"/>
    <property type="project" value="InterPro"/>
</dbReference>
<dbReference type="SUPFAM" id="SSF50249">
    <property type="entry name" value="Nucleic acid-binding proteins"/>
    <property type="match status" value="1"/>
</dbReference>
<dbReference type="AlphaFoldDB" id="A0A1Y3BSX4"/>
<comment type="caution">
    <text evidence="3">The sequence shown here is derived from an EMBL/GenBank/DDBJ whole genome shotgun (WGS) entry which is preliminary data.</text>
</comment>
<dbReference type="InterPro" id="IPR012340">
    <property type="entry name" value="NA-bd_OB-fold"/>
</dbReference>
<evidence type="ECO:0000259" key="2">
    <source>
        <dbReference type="Pfam" id="PF04057"/>
    </source>
</evidence>
<proteinExistence type="predicted"/>
<dbReference type="GO" id="GO:0005634">
    <property type="term" value="C:nucleus"/>
    <property type="evidence" value="ECO:0007669"/>
    <property type="project" value="InterPro"/>
</dbReference>